<dbReference type="PANTHER" id="PTHR42978">
    <property type="entry name" value="QUORUM-QUENCHING LACTONASE YTNP-RELATED-RELATED"/>
    <property type="match status" value="1"/>
</dbReference>
<protein>
    <recommendedName>
        <fullName evidence="6">Metallo-beta-lactamase domain-containing protein</fullName>
    </recommendedName>
</protein>
<evidence type="ECO:0000256" key="5">
    <source>
        <dbReference type="ARBA" id="ARBA00022833"/>
    </source>
</evidence>
<dbReference type="SMART" id="SM00849">
    <property type="entry name" value="Lactamase_B"/>
    <property type="match status" value="1"/>
</dbReference>
<dbReference type="InterPro" id="IPR036866">
    <property type="entry name" value="RibonucZ/Hydroxyglut_hydro"/>
</dbReference>
<dbReference type="Pfam" id="PF00753">
    <property type="entry name" value="Lactamase_B"/>
    <property type="match status" value="1"/>
</dbReference>
<feature type="domain" description="Metallo-beta-lactamase" evidence="6">
    <location>
        <begin position="55"/>
        <end position="283"/>
    </location>
</feature>
<evidence type="ECO:0000256" key="1">
    <source>
        <dbReference type="ARBA" id="ARBA00001947"/>
    </source>
</evidence>
<dbReference type="PANTHER" id="PTHR42978:SF2">
    <property type="entry name" value="102 KBASES UNSTABLE REGION: FROM 1 TO 119443"/>
    <property type="match status" value="1"/>
</dbReference>
<keyword evidence="4" id="KW-0378">Hydrolase</keyword>
<gene>
    <name evidence="7" type="ORF">QQX98_002145</name>
</gene>
<evidence type="ECO:0000313" key="7">
    <source>
        <dbReference type="EMBL" id="KAK7421447.1"/>
    </source>
</evidence>
<comment type="similarity">
    <text evidence="2">Belongs to the metallo-beta-lactamase superfamily.</text>
</comment>
<evidence type="ECO:0000259" key="6">
    <source>
        <dbReference type="SMART" id="SM00849"/>
    </source>
</evidence>
<dbReference type="CDD" id="cd07729">
    <property type="entry name" value="AHL_lactonase_MBL-fold"/>
    <property type="match status" value="1"/>
</dbReference>
<evidence type="ECO:0000313" key="8">
    <source>
        <dbReference type="Proteomes" id="UP001498476"/>
    </source>
</evidence>
<dbReference type="InterPro" id="IPR001279">
    <property type="entry name" value="Metallo-B-lactamas"/>
</dbReference>
<evidence type="ECO:0000256" key="2">
    <source>
        <dbReference type="ARBA" id="ARBA00007749"/>
    </source>
</evidence>
<dbReference type="InterPro" id="IPR051013">
    <property type="entry name" value="MBL_superfamily_lactonases"/>
</dbReference>
<dbReference type="Gene3D" id="3.60.15.10">
    <property type="entry name" value="Ribonuclease Z/Hydroxyacylglutathione hydrolase-like"/>
    <property type="match status" value="1"/>
</dbReference>
<reference evidence="7 8" key="1">
    <citation type="journal article" date="2025" name="Microbiol. Resour. Announc.">
        <title>Draft genome sequences for Neonectria magnoliae and Neonectria punicea, canker pathogens of Liriodendron tulipifera and Acer saccharum in West Virginia.</title>
        <authorList>
            <person name="Petronek H.M."/>
            <person name="Kasson M.T."/>
            <person name="Metheny A.M."/>
            <person name="Stauder C.M."/>
            <person name="Lovett B."/>
            <person name="Lynch S.C."/>
            <person name="Garnas J.R."/>
            <person name="Kasson L.R."/>
            <person name="Stajich J.E."/>
        </authorList>
    </citation>
    <scope>NUCLEOTIDE SEQUENCE [LARGE SCALE GENOMIC DNA]</scope>
    <source>
        <strain evidence="7 8">NRRL 64653</strain>
    </source>
</reference>
<evidence type="ECO:0000256" key="3">
    <source>
        <dbReference type="ARBA" id="ARBA00022723"/>
    </source>
</evidence>
<dbReference type="EMBL" id="JAZAVJ010000022">
    <property type="protein sequence ID" value="KAK7421447.1"/>
    <property type="molecule type" value="Genomic_DNA"/>
</dbReference>
<dbReference type="SUPFAM" id="SSF56281">
    <property type="entry name" value="Metallo-hydrolase/oxidoreductase"/>
    <property type="match status" value="1"/>
</dbReference>
<keyword evidence="5" id="KW-0862">Zinc</keyword>
<proteinExistence type="inferred from homology"/>
<accession>A0ABR1HKC2</accession>
<name>A0ABR1HKC2_9HYPO</name>
<keyword evidence="3" id="KW-0479">Metal-binding</keyword>
<dbReference type="Proteomes" id="UP001498476">
    <property type="component" value="Unassembled WGS sequence"/>
</dbReference>
<organism evidence="7 8">
    <name type="scientific">Neonectria punicea</name>
    <dbReference type="NCBI Taxonomy" id="979145"/>
    <lineage>
        <taxon>Eukaryota</taxon>
        <taxon>Fungi</taxon>
        <taxon>Dikarya</taxon>
        <taxon>Ascomycota</taxon>
        <taxon>Pezizomycotina</taxon>
        <taxon>Sordariomycetes</taxon>
        <taxon>Hypocreomycetidae</taxon>
        <taxon>Hypocreales</taxon>
        <taxon>Nectriaceae</taxon>
        <taxon>Neonectria</taxon>
    </lineage>
</organism>
<evidence type="ECO:0000256" key="4">
    <source>
        <dbReference type="ARBA" id="ARBA00022801"/>
    </source>
</evidence>
<keyword evidence="8" id="KW-1185">Reference proteome</keyword>
<comment type="caution">
    <text evidence="7">The sequence shown here is derived from an EMBL/GenBank/DDBJ whole genome shotgun (WGS) entry which is preliminary data.</text>
</comment>
<comment type="cofactor">
    <cofactor evidence="1">
        <name>Zn(2+)</name>
        <dbReference type="ChEBI" id="CHEBI:29105"/>
    </cofactor>
</comment>
<sequence length="302" mass="33069">MDGQTSATKAVGLTFLTTGTVQIRASQQGQPISNRNVTMRRFRTLTDRQWSGELPIGVFVISHPDGPILFDTGESPMCNSAGYYPMWSPTKMFAFVMIAEGDGIVNQLKANGIEPRALQAIVLSHLHGDHAGGLEALAEEAPDVPIFVGNEHWIAFGKHPFWATLQGCTPQHWPKDFAPKTLDFSDAAVGPWKQSHKITPDGKVVAVETPGHVPGHLSLVVYGDNDDGTTTTYFLTGDATYGIDLLDKEEPDGINDNPIVAFQSLKQIKEFASHTDVVVLPSHDVDTPRLLRDRVVYKPKFL</sequence>